<dbReference type="Proteomes" id="UP000192772">
    <property type="component" value="Unassembled WGS sequence"/>
</dbReference>
<sequence>MAEKFDAATRLAEGMPSVEAVQNYVWACRMLGYEHPDLTADAAQVREHYASEEGLNLAALEADCSALQAAATATEEALARQDAQRVAVIGAWQGRGAEASREFLRRHGEASALAATALRAAVHSLVELRDKLWQSVDGKVATVMAIDERVQGQRADWLAAAQTVTTGAGDRAAASELVDQEVKPFVANVIGGEWVAAMRAAVDAIGAAYDAATAELASEADATFDVPGDLGPAWTPTATGVTATPNATSPAPVAPVAPAGSVVPAAWGAPVAPVAWSAAPPTAWGAPPPLTSTPAAAAADLPPPADSPPPAEAPAMAPSMPSLGGGLSDMGSGLSGFAQQLGETLGGLLGGAEGVLAEPEDIEPPELDEPADGEDLEQDEPGEEEADELEDETVAVEPDTACEAASDDPVPQEDQLLAEEEPVVPVPPPQEALPPPIVEPPAESAESPPPDPAESPPPDPAAEASDPAAEASPPDPAAEASGTPCEIAADELPQIGE</sequence>
<dbReference type="EMBL" id="MVHP01000022">
    <property type="protein sequence ID" value="ORA63746.1"/>
    <property type="molecule type" value="Genomic_DNA"/>
</dbReference>
<evidence type="ECO:0000313" key="3">
    <source>
        <dbReference type="Proteomes" id="UP000192772"/>
    </source>
</evidence>
<dbReference type="OrthoDB" id="4727254at2"/>
<name>A0A1X0CU70_9MYCO</name>
<feature type="compositionally biased region" description="Low complexity" evidence="1">
    <location>
        <begin position="313"/>
        <end position="322"/>
    </location>
</feature>
<feature type="region of interest" description="Disordered" evidence="1">
    <location>
        <begin position="285"/>
        <end position="328"/>
    </location>
</feature>
<feature type="compositionally biased region" description="Pro residues" evidence="1">
    <location>
        <begin position="424"/>
        <end position="439"/>
    </location>
</feature>
<comment type="caution">
    <text evidence="2">The sequence shown here is derived from an EMBL/GenBank/DDBJ whole genome shotgun (WGS) entry which is preliminary data.</text>
</comment>
<feature type="compositionally biased region" description="Pro residues" evidence="1">
    <location>
        <begin position="447"/>
        <end position="460"/>
    </location>
</feature>
<evidence type="ECO:0000313" key="2">
    <source>
        <dbReference type="EMBL" id="ORA63746.1"/>
    </source>
</evidence>
<dbReference type="STRING" id="81858.BST23_18250"/>
<reference evidence="2 3" key="1">
    <citation type="submission" date="2017-02" db="EMBL/GenBank/DDBJ databases">
        <title>The new phylogeny of genus Mycobacterium.</title>
        <authorList>
            <person name="Tortoli E."/>
            <person name="Trovato A."/>
            <person name="Cirillo D.M."/>
        </authorList>
    </citation>
    <scope>NUCLEOTIDE SEQUENCE [LARGE SCALE GENOMIC DNA]</scope>
    <source>
        <strain evidence="2 3">FI-09383</strain>
    </source>
</reference>
<gene>
    <name evidence="2" type="ORF">BST23_18250</name>
</gene>
<organism evidence="2 3">
    <name type="scientific">Mycolicibacterium elephantis</name>
    <dbReference type="NCBI Taxonomy" id="81858"/>
    <lineage>
        <taxon>Bacteria</taxon>
        <taxon>Bacillati</taxon>
        <taxon>Actinomycetota</taxon>
        <taxon>Actinomycetes</taxon>
        <taxon>Mycobacteriales</taxon>
        <taxon>Mycobacteriaceae</taxon>
        <taxon>Mycolicibacterium</taxon>
    </lineage>
</organism>
<evidence type="ECO:0000256" key="1">
    <source>
        <dbReference type="SAM" id="MobiDB-lite"/>
    </source>
</evidence>
<accession>A0A1X0CU70</accession>
<proteinExistence type="predicted"/>
<dbReference type="RefSeq" id="WP_083043401.1">
    <property type="nucleotide sequence ID" value="NZ_MVHP01000022.1"/>
</dbReference>
<feature type="compositionally biased region" description="Pro residues" evidence="1">
    <location>
        <begin position="301"/>
        <end position="312"/>
    </location>
</feature>
<feature type="region of interest" description="Disordered" evidence="1">
    <location>
        <begin position="361"/>
        <end position="497"/>
    </location>
</feature>
<dbReference type="AlphaFoldDB" id="A0A1X0CU70"/>
<feature type="compositionally biased region" description="Acidic residues" evidence="1">
    <location>
        <begin position="361"/>
        <end position="394"/>
    </location>
</feature>
<protein>
    <submittedName>
        <fullName evidence="2">Uncharacterized protein</fullName>
    </submittedName>
</protein>
<feature type="compositionally biased region" description="Low complexity" evidence="1">
    <location>
        <begin position="461"/>
        <end position="481"/>
    </location>
</feature>